<dbReference type="AlphaFoldDB" id="A0AAU8BYY2"/>
<organism evidence="1">
    <name type="scientific">Sulfitobacter sp. TCYB15</name>
    <dbReference type="NCBI Taxonomy" id="3229275"/>
    <lineage>
        <taxon>Bacteria</taxon>
        <taxon>Pseudomonadati</taxon>
        <taxon>Pseudomonadota</taxon>
        <taxon>Alphaproteobacteria</taxon>
        <taxon>Rhodobacterales</taxon>
        <taxon>Roseobacteraceae</taxon>
        <taxon>Sulfitobacter</taxon>
    </lineage>
</organism>
<name>A0AAU8BYY2_9RHOB</name>
<reference evidence="1" key="1">
    <citation type="journal article" date="2020" name="Int. J. Syst. Evol. Microbiol.">
        <title>Notification of changes in taxonomic opinion previously published outside the IJSEM.</title>
        <authorList>
            <person name="Oren A."/>
            <person name="Garrity G."/>
        </authorList>
    </citation>
    <scope>NUCLEOTIDE SEQUENCE</scope>
    <source>
        <strain evidence="1">TCYB15</strain>
    </source>
</reference>
<gene>
    <name evidence="1" type="ORF">ABM428_07220</name>
</gene>
<reference evidence="1" key="2">
    <citation type="submission" date="2024-06" db="EMBL/GenBank/DDBJ databases">
        <authorList>
            <person name="Deng Y."/>
        </authorList>
    </citation>
    <scope>NUCLEOTIDE SEQUENCE</scope>
    <source>
        <strain evidence="1">TCYB15</strain>
    </source>
</reference>
<dbReference type="RefSeq" id="WP_005852598.1">
    <property type="nucleotide sequence ID" value="NZ_CP159193.1"/>
</dbReference>
<dbReference type="KEGG" id="suly:ABM428_07220"/>
<dbReference type="EMBL" id="CP159193">
    <property type="protein sequence ID" value="XCF08903.1"/>
    <property type="molecule type" value="Genomic_DNA"/>
</dbReference>
<proteinExistence type="predicted"/>
<accession>A0AAU8BYY2</accession>
<evidence type="ECO:0000313" key="1">
    <source>
        <dbReference type="EMBL" id="XCF08903.1"/>
    </source>
</evidence>
<protein>
    <submittedName>
        <fullName evidence="1">Uncharacterized protein</fullName>
    </submittedName>
</protein>
<sequence>MAEMNMTDTAQDPQTNILRFVPAAATWQCVTVAQHFGATPVVPAANDNYAPQDHEGAQTSSEMLDFLYRVAR</sequence>